<dbReference type="UniPathway" id="UPA00559"/>
<dbReference type="Gene3D" id="3.40.50.11840">
    <property type="entry name" value="Diphthamide synthesis DPH1/DPH2 domain 1"/>
    <property type="match status" value="1"/>
</dbReference>
<evidence type="ECO:0000256" key="10">
    <source>
        <dbReference type="ARBA" id="ARBA00048403"/>
    </source>
</evidence>
<evidence type="ECO:0000256" key="11">
    <source>
        <dbReference type="PIRNR" id="PIRNR004967"/>
    </source>
</evidence>
<dbReference type="FunFam" id="3.40.50.11860:FF:000002">
    <property type="entry name" value="2-(3-amino-3-carboxypropyl)histidine synthase subunit 1"/>
    <property type="match status" value="1"/>
</dbReference>
<evidence type="ECO:0000313" key="13">
    <source>
        <dbReference type="Proteomes" id="UP000030764"/>
    </source>
</evidence>
<comment type="function">
    <text evidence="11">Catalyzes the first step of diphthamide biosynthesis, a post-translational modification of histidine which occurs in elongation factor 2.</text>
</comment>
<proteinExistence type="inferred from homology"/>
<dbReference type="InterPro" id="IPR042265">
    <property type="entry name" value="DPH1/DPH2_3"/>
</dbReference>
<comment type="similarity">
    <text evidence="2 11">Belongs to the DPH1/DPH2 family. DPH1 subfamily.</text>
</comment>
<gene>
    <name evidence="12" type="ORF">M513_01379</name>
</gene>
<evidence type="ECO:0000256" key="5">
    <source>
        <dbReference type="ARBA" id="ARBA00022679"/>
    </source>
</evidence>
<evidence type="ECO:0000256" key="8">
    <source>
        <dbReference type="ARBA" id="ARBA00023004"/>
    </source>
</evidence>
<keyword evidence="13" id="KW-1185">Reference proteome</keyword>
<comment type="catalytic activity">
    <reaction evidence="10 11">
        <text>L-histidyl-[translation elongation factor 2] + S-adenosyl-L-methionine = 2-[(3S)-amino-3-carboxypropyl]-L-histidyl-[translation elongation factor 2] + S-methyl-5'-thioadenosine + H(+)</text>
        <dbReference type="Rhea" id="RHEA:36783"/>
        <dbReference type="Rhea" id="RHEA-COMP:9748"/>
        <dbReference type="Rhea" id="RHEA-COMP:9749"/>
        <dbReference type="ChEBI" id="CHEBI:15378"/>
        <dbReference type="ChEBI" id="CHEBI:17509"/>
        <dbReference type="ChEBI" id="CHEBI:29979"/>
        <dbReference type="ChEBI" id="CHEBI:59789"/>
        <dbReference type="ChEBI" id="CHEBI:73995"/>
        <dbReference type="EC" id="2.5.1.108"/>
    </reaction>
</comment>
<dbReference type="GO" id="GO:0017183">
    <property type="term" value="P:protein histidyl modification to diphthamide"/>
    <property type="evidence" value="ECO:0007669"/>
    <property type="project" value="UniProtKB-UniRule"/>
</dbReference>
<dbReference type="PANTHER" id="PTHR10762:SF1">
    <property type="entry name" value="2-(3-AMINO-3-CARBOXYPROPYL)HISTIDINE SYNTHASE SUBUNIT 1"/>
    <property type="match status" value="1"/>
</dbReference>
<dbReference type="InterPro" id="IPR035435">
    <property type="entry name" value="DPH1/DPH2_euk_archaea"/>
</dbReference>
<keyword evidence="8" id="KW-0408">Iron</keyword>
<sequence>MVANVPREKPISKEHRMLSRIPVEILEDEKLKAAIANLPDTYNFEIFKTIWKIRQQNIKNVALQFPEGLLMFSCIIADILEEFANCNTVIMTDVAYGACCVDDFAVKALDCQLLVHYGHSCLIPLNNTCHAQVLYVFVDIKFSISHLVDTIRKNFPKESKIALMSTVQFAIRQELHEEYNLIIPQSKPLSPGETLGCTAAKLPPEIDTLLFVGDGRFHLEAAMIANPTVTAYKYSDVLFFLKSIFAKCSLCSHKVQDNRRFVQWNMFSSSFFLLLEYDPYSRKCTIENYNHEVMQRTRRYAIDQAKCCHKFGIILGTLGRQGNCAIVDLLKRKLEERKREVFLFLLAEINPETLNTFSDIECWVQVACPRLSIDWGVMFSKPLLTPYELMVSLEQVQWETVYPMDYYANDSLGPWTNNHGKMVHKPRVTIKYTS</sequence>
<evidence type="ECO:0000256" key="3">
    <source>
        <dbReference type="ARBA" id="ARBA00012221"/>
    </source>
</evidence>
<dbReference type="AlphaFoldDB" id="A0A085MKG3"/>
<organism evidence="12 13">
    <name type="scientific">Trichuris suis</name>
    <name type="common">pig whipworm</name>
    <dbReference type="NCBI Taxonomy" id="68888"/>
    <lineage>
        <taxon>Eukaryota</taxon>
        <taxon>Metazoa</taxon>
        <taxon>Ecdysozoa</taxon>
        <taxon>Nematoda</taxon>
        <taxon>Enoplea</taxon>
        <taxon>Dorylaimia</taxon>
        <taxon>Trichinellida</taxon>
        <taxon>Trichuridae</taxon>
        <taxon>Trichuris</taxon>
    </lineage>
</organism>
<dbReference type="PANTHER" id="PTHR10762">
    <property type="entry name" value="DIPHTHAMIDE BIOSYNTHESIS PROTEIN"/>
    <property type="match status" value="1"/>
</dbReference>
<dbReference type="GO" id="GO:0051539">
    <property type="term" value="F:4 iron, 4 sulfur cluster binding"/>
    <property type="evidence" value="ECO:0007669"/>
    <property type="project" value="UniProtKB-UniRule"/>
</dbReference>
<reference evidence="12 13" key="1">
    <citation type="journal article" date="2014" name="Nat. Genet.">
        <title>Genome and transcriptome of the porcine whipworm Trichuris suis.</title>
        <authorList>
            <person name="Jex A.R."/>
            <person name="Nejsum P."/>
            <person name="Schwarz E.M."/>
            <person name="Hu L."/>
            <person name="Young N.D."/>
            <person name="Hall R.S."/>
            <person name="Korhonen P.K."/>
            <person name="Liao S."/>
            <person name="Thamsborg S."/>
            <person name="Xia J."/>
            <person name="Xu P."/>
            <person name="Wang S."/>
            <person name="Scheerlinck J.P."/>
            <person name="Hofmann A."/>
            <person name="Sternberg P.W."/>
            <person name="Wang J."/>
            <person name="Gasser R.B."/>
        </authorList>
    </citation>
    <scope>NUCLEOTIDE SEQUENCE [LARGE SCALE GENOMIC DNA]</scope>
    <source>
        <strain evidence="12">DCEP-RM93M</strain>
    </source>
</reference>
<dbReference type="Proteomes" id="UP000030764">
    <property type="component" value="Unassembled WGS sequence"/>
</dbReference>
<evidence type="ECO:0000256" key="7">
    <source>
        <dbReference type="ARBA" id="ARBA00022723"/>
    </source>
</evidence>
<evidence type="ECO:0000256" key="1">
    <source>
        <dbReference type="ARBA" id="ARBA00005156"/>
    </source>
</evidence>
<keyword evidence="7" id="KW-0479">Metal-binding</keyword>
<dbReference type="FunFam" id="3.40.50.11840:FF:000001">
    <property type="entry name" value="2-(3-amino-3-carboxypropyl)histidine synthase subunit 1"/>
    <property type="match status" value="1"/>
</dbReference>
<dbReference type="Gene3D" id="3.40.50.11850">
    <property type="entry name" value="Diphthamide synthesis DPH1/DPH2 domain 2"/>
    <property type="match status" value="1"/>
</dbReference>
<dbReference type="Pfam" id="PF01866">
    <property type="entry name" value="Diphthamide_syn"/>
    <property type="match status" value="2"/>
</dbReference>
<dbReference type="PIRSF" id="PIRSF004967">
    <property type="entry name" value="DPH1"/>
    <property type="match status" value="1"/>
</dbReference>
<keyword evidence="11" id="KW-0004">4Fe-4S</keyword>
<dbReference type="EMBL" id="KL363187">
    <property type="protein sequence ID" value="KFD57709.1"/>
    <property type="molecule type" value="Genomic_DNA"/>
</dbReference>
<evidence type="ECO:0000313" key="12">
    <source>
        <dbReference type="EMBL" id="KFD57709.1"/>
    </source>
</evidence>
<keyword evidence="5 11" id="KW-0808">Transferase</keyword>
<comment type="pathway">
    <text evidence="1 11">Protein modification; peptidyl-diphthamide biosynthesis.</text>
</comment>
<evidence type="ECO:0000256" key="6">
    <source>
        <dbReference type="ARBA" id="ARBA00022691"/>
    </source>
</evidence>
<name>A0A085MKG3_9BILA</name>
<protein>
    <recommendedName>
        <fullName evidence="4 11">2-(3-amino-3-carboxypropyl)histidine synthase subunit 1</fullName>
        <ecNumber evidence="3 11">2.5.1.108</ecNumber>
    </recommendedName>
</protein>
<dbReference type="GO" id="GO:0046872">
    <property type="term" value="F:metal ion binding"/>
    <property type="evidence" value="ECO:0007669"/>
    <property type="project" value="UniProtKB-KW"/>
</dbReference>
<comment type="cofactor">
    <cofactor evidence="11">
        <name>[4Fe-4S] cluster</name>
        <dbReference type="ChEBI" id="CHEBI:49883"/>
    </cofactor>
    <text evidence="11">Binds 1 [4Fe-4S] cluster per subunit. The cluster is coordinated with 3 cysteines and an exchangeable S-adenosyl-L-methionine.</text>
</comment>
<dbReference type="NCBIfam" id="TIGR00322">
    <property type="entry name" value="diphth2_R"/>
    <property type="match status" value="2"/>
</dbReference>
<dbReference type="GO" id="GO:0090560">
    <property type="term" value="F:2-(3-amino-3-carboxypropyl)histidine synthase activity"/>
    <property type="evidence" value="ECO:0007669"/>
    <property type="project" value="UniProtKB-UniRule"/>
</dbReference>
<dbReference type="InterPro" id="IPR042264">
    <property type="entry name" value="DPH1/DPH2_2"/>
</dbReference>
<keyword evidence="9" id="KW-0411">Iron-sulfur</keyword>
<dbReference type="InterPro" id="IPR042263">
    <property type="entry name" value="DPH1/DPH2_1"/>
</dbReference>
<dbReference type="SFLD" id="SFLDS00032">
    <property type="entry name" value="Radical_SAM_3-amino-3-carboxyp"/>
    <property type="match status" value="1"/>
</dbReference>
<dbReference type="EC" id="2.5.1.108" evidence="3 11"/>
<evidence type="ECO:0000256" key="4">
    <source>
        <dbReference type="ARBA" id="ARBA00021915"/>
    </source>
</evidence>
<evidence type="ECO:0000256" key="9">
    <source>
        <dbReference type="ARBA" id="ARBA00023014"/>
    </source>
</evidence>
<keyword evidence="6 11" id="KW-0949">S-adenosyl-L-methionine</keyword>
<evidence type="ECO:0000256" key="2">
    <source>
        <dbReference type="ARBA" id="ARBA00010173"/>
    </source>
</evidence>
<accession>A0A085MKG3</accession>
<dbReference type="Gene3D" id="3.40.50.11860">
    <property type="entry name" value="Diphthamide synthesis DPH1/DPH2 domain 3"/>
    <property type="match status" value="1"/>
</dbReference>
<dbReference type="InterPro" id="IPR016435">
    <property type="entry name" value="DPH1/DPH2"/>
</dbReference>